<evidence type="ECO:0000313" key="1">
    <source>
        <dbReference type="EMBL" id="PWE57124.1"/>
    </source>
</evidence>
<accession>A0A2U2DUZ6</accession>
<name>A0A2U2DUZ6_9HYPH</name>
<dbReference type="EMBL" id="QFBC01000002">
    <property type="protein sequence ID" value="PWE57124.1"/>
    <property type="molecule type" value="Genomic_DNA"/>
</dbReference>
<dbReference type="Proteomes" id="UP000245252">
    <property type="component" value="Unassembled WGS sequence"/>
</dbReference>
<sequence>MSDTTNTFTRQPIFGDVVWSETLTAQDVTANGASSEKPVIRFKASADWWVSIGRDPDPTQDPRILIQAGVIEDIGCKPGDFIAGIPA</sequence>
<comment type="caution">
    <text evidence="1">The sequence shown here is derived from an EMBL/GenBank/DDBJ whole genome shotgun (WGS) entry which is preliminary data.</text>
</comment>
<organism evidence="1 2">
    <name type="scientific">Metarhizobium album</name>
    <dbReference type="NCBI Taxonomy" id="2182425"/>
    <lineage>
        <taxon>Bacteria</taxon>
        <taxon>Pseudomonadati</taxon>
        <taxon>Pseudomonadota</taxon>
        <taxon>Alphaproteobacteria</taxon>
        <taxon>Hyphomicrobiales</taxon>
        <taxon>Rhizobiaceae</taxon>
        <taxon>Metarhizobium</taxon>
    </lineage>
</organism>
<gene>
    <name evidence="1" type="ORF">DEM27_05640</name>
</gene>
<reference evidence="1 2" key="1">
    <citation type="submission" date="2018-05" db="EMBL/GenBank/DDBJ databases">
        <title>The draft genome of strain NS-104.</title>
        <authorList>
            <person name="Hang P."/>
            <person name="Jiang J."/>
        </authorList>
    </citation>
    <scope>NUCLEOTIDE SEQUENCE [LARGE SCALE GENOMIC DNA]</scope>
    <source>
        <strain evidence="1 2">NS-104</strain>
    </source>
</reference>
<evidence type="ECO:0000313" key="2">
    <source>
        <dbReference type="Proteomes" id="UP000245252"/>
    </source>
</evidence>
<dbReference type="AlphaFoldDB" id="A0A2U2DUZ6"/>
<keyword evidence="2" id="KW-1185">Reference proteome</keyword>
<protein>
    <submittedName>
        <fullName evidence="1">Uncharacterized protein</fullName>
    </submittedName>
</protein>
<proteinExistence type="predicted"/>